<gene>
    <name evidence="5" type="ORF">RDB_LOCUS190894</name>
</gene>
<name>A0A8H3E969_9AGAM</name>
<keyword evidence="3" id="KW-0732">Signal</keyword>
<dbReference type="PANTHER" id="PTHR11474">
    <property type="entry name" value="TYROSINASE FAMILY MEMBER"/>
    <property type="match status" value="1"/>
</dbReference>
<evidence type="ECO:0000256" key="2">
    <source>
        <dbReference type="ARBA" id="ARBA00023008"/>
    </source>
</evidence>
<comment type="caution">
    <text evidence="5">The sequence shown here is derived from an EMBL/GenBank/DDBJ whole genome shotgun (WGS) entry which is preliminary data.</text>
</comment>
<evidence type="ECO:0000259" key="4">
    <source>
        <dbReference type="Pfam" id="PF00264"/>
    </source>
</evidence>
<accession>A0A8H3E969</accession>
<dbReference type="AlphaFoldDB" id="A0A8H3E969"/>
<dbReference type="Gene3D" id="1.10.1280.10">
    <property type="entry name" value="Di-copper center containing domain from catechol oxidase"/>
    <property type="match status" value="1"/>
</dbReference>
<dbReference type="SUPFAM" id="SSF48056">
    <property type="entry name" value="Di-copper centre-containing domain"/>
    <property type="match status" value="1"/>
</dbReference>
<organism evidence="5 6">
    <name type="scientific">Rhizoctonia solani</name>
    <dbReference type="NCBI Taxonomy" id="456999"/>
    <lineage>
        <taxon>Eukaryota</taxon>
        <taxon>Fungi</taxon>
        <taxon>Dikarya</taxon>
        <taxon>Basidiomycota</taxon>
        <taxon>Agaricomycotina</taxon>
        <taxon>Agaricomycetes</taxon>
        <taxon>Cantharellales</taxon>
        <taxon>Ceratobasidiaceae</taxon>
        <taxon>Rhizoctonia</taxon>
    </lineage>
</organism>
<sequence length="366" mass="42072">MRLFITLSLATLVAFASGADKECTSLEVRKEWRAFTRSERKAWIDANNCLNKRPSNGKLKLEVDTESYDNPAIRIAPYNDSGTYYDDLVYAHMNLNPLIHWTGLFLPWHRVYLFEWTNILREECGYEGVVPYWDVSNIGRIDVDDFEGSDMWDSDPESGLGSFSDDESDDYTIHDGALDLDLTYPVPHRLRRHYIPYPYNIPVPFNYNKTAAVDTLTPEEVERLLARPEGNYTAFQGYLESLIGMHSSVHLMMGGDMGTLCPKGSEGTKYCPAQRTATFSTNDPVFHLHHGNIDRLWWLWQEKSDKNKYAYRGGATQNVSSLDRYPNGQPPWLSKSTRLPTAGMWDTYTIGETLDTRSWPFCYVYE</sequence>
<dbReference type="EMBL" id="CAJNJQ010006621">
    <property type="protein sequence ID" value="CAE7233157.1"/>
    <property type="molecule type" value="Genomic_DNA"/>
</dbReference>
<keyword evidence="1" id="KW-0479">Metal-binding</keyword>
<reference evidence="5" key="1">
    <citation type="submission" date="2021-01" db="EMBL/GenBank/DDBJ databases">
        <authorList>
            <person name="Kaushik A."/>
        </authorList>
    </citation>
    <scope>NUCLEOTIDE SEQUENCE</scope>
    <source>
        <strain evidence="5">AG5</strain>
    </source>
</reference>
<dbReference type="InterPro" id="IPR002227">
    <property type="entry name" value="Tyrosinase_Cu-bd"/>
</dbReference>
<dbReference type="InterPro" id="IPR050316">
    <property type="entry name" value="Tyrosinase/Hemocyanin"/>
</dbReference>
<dbReference type="PRINTS" id="PR00092">
    <property type="entry name" value="TYROSINASE"/>
</dbReference>
<dbReference type="PANTHER" id="PTHR11474:SF126">
    <property type="entry name" value="TYROSINASE-LIKE PROTEIN TYR-1-RELATED"/>
    <property type="match status" value="1"/>
</dbReference>
<dbReference type="InterPro" id="IPR008922">
    <property type="entry name" value="Di-copper_centre_dom_sf"/>
</dbReference>
<feature type="chain" id="PRO_5034111336" description="Tyrosinase copper-binding domain-containing protein" evidence="3">
    <location>
        <begin position="19"/>
        <end position="366"/>
    </location>
</feature>
<dbReference type="GO" id="GO:0016491">
    <property type="term" value="F:oxidoreductase activity"/>
    <property type="evidence" value="ECO:0007669"/>
    <property type="project" value="InterPro"/>
</dbReference>
<evidence type="ECO:0000256" key="1">
    <source>
        <dbReference type="ARBA" id="ARBA00022723"/>
    </source>
</evidence>
<protein>
    <recommendedName>
        <fullName evidence="4">Tyrosinase copper-binding domain-containing protein</fullName>
    </recommendedName>
</protein>
<feature type="signal peptide" evidence="3">
    <location>
        <begin position="1"/>
        <end position="18"/>
    </location>
</feature>
<evidence type="ECO:0000256" key="3">
    <source>
        <dbReference type="SAM" id="SignalP"/>
    </source>
</evidence>
<dbReference type="Proteomes" id="UP000663827">
    <property type="component" value="Unassembled WGS sequence"/>
</dbReference>
<dbReference type="GO" id="GO:0046872">
    <property type="term" value="F:metal ion binding"/>
    <property type="evidence" value="ECO:0007669"/>
    <property type="project" value="UniProtKB-KW"/>
</dbReference>
<feature type="domain" description="Tyrosinase copper-binding" evidence="4">
    <location>
        <begin position="84"/>
        <end position="303"/>
    </location>
</feature>
<evidence type="ECO:0000313" key="5">
    <source>
        <dbReference type="EMBL" id="CAE7233157.1"/>
    </source>
</evidence>
<dbReference type="Pfam" id="PF00264">
    <property type="entry name" value="Tyrosinase"/>
    <property type="match status" value="1"/>
</dbReference>
<evidence type="ECO:0000313" key="6">
    <source>
        <dbReference type="Proteomes" id="UP000663827"/>
    </source>
</evidence>
<keyword evidence="2" id="KW-0186">Copper</keyword>
<proteinExistence type="predicted"/>